<dbReference type="InterPro" id="IPR036388">
    <property type="entry name" value="WH-like_DNA-bd_sf"/>
</dbReference>
<evidence type="ECO:0000313" key="2">
    <source>
        <dbReference type="Proteomes" id="UP001501598"/>
    </source>
</evidence>
<proteinExistence type="predicted"/>
<dbReference type="RefSeq" id="WP_345416114.1">
    <property type="nucleotide sequence ID" value="NZ_BAABGT010000029.1"/>
</dbReference>
<sequence length="51" mass="5603">MTRLDRITSDPAVCHGRPRVRGLRYTVESLLELLSAGMSIDEVLGTTPTSM</sequence>
<dbReference type="Proteomes" id="UP001501598">
    <property type="component" value="Unassembled WGS sequence"/>
</dbReference>
<organism evidence="1 2">
    <name type="scientific">Pseudonocardia xishanensis</name>
    <dbReference type="NCBI Taxonomy" id="630995"/>
    <lineage>
        <taxon>Bacteria</taxon>
        <taxon>Bacillati</taxon>
        <taxon>Actinomycetota</taxon>
        <taxon>Actinomycetes</taxon>
        <taxon>Pseudonocardiales</taxon>
        <taxon>Pseudonocardiaceae</taxon>
        <taxon>Pseudonocardia</taxon>
    </lineage>
</organism>
<gene>
    <name evidence="1" type="ORF">GCM10023175_24170</name>
</gene>
<name>A0ABP8RR01_9PSEU</name>
<reference evidence="2" key="1">
    <citation type="journal article" date="2019" name="Int. J. Syst. Evol. Microbiol.">
        <title>The Global Catalogue of Microorganisms (GCM) 10K type strain sequencing project: providing services to taxonomists for standard genome sequencing and annotation.</title>
        <authorList>
            <consortium name="The Broad Institute Genomics Platform"/>
            <consortium name="The Broad Institute Genome Sequencing Center for Infectious Disease"/>
            <person name="Wu L."/>
            <person name="Ma J."/>
        </authorList>
    </citation>
    <scope>NUCLEOTIDE SEQUENCE [LARGE SCALE GENOMIC DNA]</scope>
    <source>
        <strain evidence="2">JCM 17906</strain>
    </source>
</reference>
<comment type="caution">
    <text evidence="1">The sequence shown here is derived from an EMBL/GenBank/DDBJ whole genome shotgun (WGS) entry which is preliminary data.</text>
</comment>
<dbReference type="EMBL" id="BAABGT010000029">
    <property type="protein sequence ID" value="GAA4545007.1"/>
    <property type="molecule type" value="Genomic_DNA"/>
</dbReference>
<keyword evidence="2" id="KW-1185">Reference proteome</keyword>
<dbReference type="Pfam" id="PF04255">
    <property type="entry name" value="DUF433"/>
    <property type="match status" value="1"/>
</dbReference>
<dbReference type="InterPro" id="IPR009057">
    <property type="entry name" value="Homeodomain-like_sf"/>
</dbReference>
<protein>
    <recommendedName>
        <fullName evidence="3">DUF433 domain-containing protein</fullName>
    </recommendedName>
</protein>
<dbReference type="SUPFAM" id="SSF46689">
    <property type="entry name" value="Homeodomain-like"/>
    <property type="match status" value="1"/>
</dbReference>
<evidence type="ECO:0008006" key="3">
    <source>
        <dbReference type="Google" id="ProtNLM"/>
    </source>
</evidence>
<accession>A0ABP8RR01</accession>
<evidence type="ECO:0000313" key="1">
    <source>
        <dbReference type="EMBL" id="GAA4545007.1"/>
    </source>
</evidence>
<dbReference type="Gene3D" id="1.10.10.10">
    <property type="entry name" value="Winged helix-like DNA-binding domain superfamily/Winged helix DNA-binding domain"/>
    <property type="match status" value="1"/>
</dbReference>
<dbReference type="InterPro" id="IPR007367">
    <property type="entry name" value="DUF433"/>
</dbReference>